<gene>
    <name evidence="3" type="ORF">ERS450000_05488</name>
</gene>
<organism evidence="3 4">
    <name type="scientific">Nocardia farcinica</name>
    <dbReference type="NCBI Taxonomy" id="37329"/>
    <lineage>
        <taxon>Bacteria</taxon>
        <taxon>Bacillati</taxon>
        <taxon>Actinomycetota</taxon>
        <taxon>Actinomycetes</taxon>
        <taxon>Mycobacteriales</taxon>
        <taxon>Nocardiaceae</taxon>
        <taxon>Nocardia</taxon>
    </lineage>
</organism>
<evidence type="ECO:0000313" key="3">
    <source>
        <dbReference type="EMBL" id="CRY83424.1"/>
    </source>
</evidence>
<dbReference type="Pfam" id="PF11795">
    <property type="entry name" value="DUF3322"/>
    <property type="match status" value="1"/>
</dbReference>
<dbReference type="InterPro" id="IPR024534">
    <property type="entry name" value="JetD_C"/>
</dbReference>
<accession>A0A0H5P7V1</accession>
<dbReference type="AlphaFoldDB" id="A0A0H5P7V1"/>
<dbReference type="PIRSF" id="PIRSF028408">
    <property type="entry name" value="UCP028408"/>
    <property type="match status" value="1"/>
</dbReference>
<sequence length="387" mass="44528">MTSTSWTVPDDVLGKLRRRWTRGEFLSQFATGMPWQPMAIGIRGPSVQDIVTDLDSARAWVEQWRRVRKLRVEMRPVGGRVVGSNTIPRRVWVDSYEQLWSVLGVQSAVESFTILLDATRRRAPAIAEWMSDKPMEVLEYLDEWPRLVDTALWIDAHARPGMYVRQIDVPGVDTKFVERFRPVLGALLDRLLPEERIDRSKSPSDFIGRYGFRPKPSYIRYRRLSDGPGFSELAVRVSELADMPLAERTVFVVENEITYLAFPQVEDAVVFFGEGYAASRLRTLTWLDQRNLVYWGDIDTHGFAILNSLRRSFAGARSMLMDRAILLAHEIHWITEPDPTSEHLEALTPEESSLYTDLVEGVIGRSVRLEQERISYAVIEDAIRQFR</sequence>
<dbReference type="InterPro" id="IPR014544">
    <property type="entry name" value="UCP028408"/>
</dbReference>
<dbReference type="InterPro" id="IPR024537">
    <property type="entry name" value="DUF3322"/>
</dbReference>
<name>A0A0H5P7V1_NOCFR</name>
<dbReference type="RefSeq" id="WP_060594688.1">
    <property type="nucleotide sequence ID" value="NZ_CP031418.1"/>
</dbReference>
<keyword evidence="3" id="KW-0614">Plasmid</keyword>
<reference evidence="4" key="1">
    <citation type="submission" date="2015-03" db="EMBL/GenBank/DDBJ databases">
        <authorList>
            <consortium name="Pathogen Informatics"/>
        </authorList>
    </citation>
    <scope>NUCLEOTIDE SEQUENCE [LARGE SCALE GENOMIC DNA]</scope>
    <source>
        <strain evidence="4">NCTC11134</strain>
        <plasmid evidence="4">2</plasmid>
    </source>
</reference>
<protein>
    <submittedName>
        <fullName evidence="3">Uncharacterized protein conserved in bacteria</fullName>
    </submittedName>
</protein>
<dbReference type="Proteomes" id="UP000057820">
    <property type="component" value="Plasmid 2"/>
</dbReference>
<geneLocation type="plasmid" evidence="3">
    <name>2</name>
</geneLocation>
<feature type="domain" description="Wadjet protein JetD C-terminal" evidence="1">
    <location>
        <begin position="212"/>
        <end position="382"/>
    </location>
</feature>
<dbReference type="KEGG" id="nfr:ERS450000_05488"/>
<dbReference type="EMBL" id="LN868939">
    <property type="protein sequence ID" value="CRY83424.1"/>
    <property type="molecule type" value="Genomic_DNA"/>
</dbReference>
<evidence type="ECO:0000259" key="1">
    <source>
        <dbReference type="Pfam" id="PF09983"/>
    </source>
</evidence>
<dbReference type="Pfam" id="PF09983">
    <property type="entry name" value="JetD_C"/>
    <property type="match status" value="1"/>
</dbReference>
<evidence type="ECO:0000259" key="2">
    <source>
        <dbReference type="Pfam" id="PF11795"/>
    </source>
</evidence>
<feature type="domain" description="DUF3322" evidence="2">
    <location>
        <begin position="9"/>
        <end position="189"/>
    </location>
</feature>
<evidence type="ECO:0000313" key="4">
    <source>
        <dbReference type="Proteomes" id="UP000057820"/>
    </source>
</evidence>
<proteinExistence type="predicted"/>